<dbReference type="EMBL" id="MHKQ01000018">
    <property type="protein sequence ID" value="OGY93688.1"/>
    <property type="molecule type" value="Genomic_DNA"/>
</dbReference>
<sequence>MFKKIILLCLLTVVVGLIAYWIYNRPKTPALTQQFILNAKSCTYSVDGKDITLKDGYAAQAINADSATKLITRYFGNELAGYFDDDEFSDRAFILTQESGGSGTFFYLAAALGSKDKCNGTNAILLGDRIAPQTTEFRNGEIIVNYAERRPEEPMTASPSVGVSKYLKIDKGQLVEIKK</sequence>
<dbReference type="Proteomes" id="UP000177626">
    <property type="component" value="Unassembled WGS sequence"/>
</dbReference>
<gene>
    <name evidence="1" type="ORF">A2406_03925</name>
</gene>
<name>A0A1G2BX80_9BACT</name>
<dbReference type="AlphaFoldDB" id="A0A1G2BX80"/>
<evidence type="ECO:0000313" key="1">
    <source>
        <dbReference type="EMBL" id="OGY93688.1"/>
    </source>
</evidence>
<evidence type="ECO:0000313" key="2">
    <source>
        <dbReference type="Proteomes" id="UP000177626"/>
    </source>
</evidence>
<protein>
    <submittedName>
        <fullName evidence="1">Uncharacterized protein</fullName>
    </submittedName>
</protein>
<proteinExistence type="predicted"/>
<comment type="caution">
    <text evidence="1">The sequence shown here is derived from an EMBL/GenBank/DDBJ whole genome shotgun (WGS) entry which is preliminary data.</text>
</comment>
<organism evidence="1 2">
    <name type="scientific">Candidatus Komeilibacteria bacterium RIFOXYC1_FULL_37_11</name>
    <dbReference type="NCBI Taxonomy" id="1798555"/>
    <lineage>
        <taxon>Bacteria</taxon>
        <taxon>Candidatus Komeiliibacteriota</taxon>
    </lineage>
</organism>
<reference evidence="1 2" key="1">
    <citation type="journal article" date="2016" name="Nat. Commun.">
        <title>Thousands of microbial genomes shed light on interconnected biogeochemical processes in an aquifer system.</title>
        <authorList>
            <person name="Anantharaman K."/>
            <person name="Brown C.T."/>
            <person name="Hug L.A."/>
            <person name="Sharon I."/>
            <person name="Castelle C.J."/>
            <person name="Probst A.J."/>
            <person name="Thomas B.C."/>
            <person name="Singh A."/>
            <person name="Wilkins M.J."/>
            <person name="Karaoz U."/>
            <person name="Brodie E.L."/>
            <person name="Williams K.H."/>
            <person name="Hubbard S.S."/>
            <person name="Banfield J.F."/>
        </authorList>
    </citation>
    <scope>NUCLEOTIDE SEQUENCE [LARGE SCALE GENOMIC DNA]</scope>
</reference>
<accession>A0A1G2BX80</accession>